<feature type="transmembrane region" description="Helical" evidence="10">
    <location>
        <begin position="173"/>
        <end position="191"/>
    </location>
</feature>
<organism evidence="14 15">
    <name type="scientific">Halopseudomonas xinjiangensis</name>
    <dbReference type="NCBI Taxonomy" id="487184"/>
    <lineage>
        <taxon>Bacteria</taxon>
        <taxon>Pseudomonadati</taxon>
        <taxon>Pseudomonadota</taxon>
        <taxon>Gammaproteobacteria</taxon>
        <taxon>Pseudomonadales</taxon>
        <taxon>Pseudomonadaceae</taxon>
        <taxon>Halopseudomonas</taxon>
    </lineage>
</organism>
<keyword evidence="4" id="KW-0808">Transferase</keyword>
<dbReference type="AlphaFoldDB" id="A0A1H1M7B7"/>
<dbReference type="Gene3D" id="2.60.40.2380">
    <property type="match status" value="1"/>
</dbReference>
<dbReference type="InterPro" id="IPR011623">
    <property type="entry name" value="7TMR_DISM_rcpt_extracell_dom1"/>
</dbReference>
<feature type="modified residue" description="4-aspartylphosphate" evidence="9">
    <location>
        <position position="831"/>
    </location>
</feature>
<keyword evidence="11" id="KW-0732">Signal</keyword>
<evidence type="ECO:0000256" key="3">
    <source>
        <dbReference type="ARBA" id="ARBA00022553"/>
    </source>
</evidence>
<dbReference type="InterPro" id="IPR004358">
    <property type="entry name" value="Sig_transdc_His_kin-like_C"/>
</dbReference>
<feature type="transmembrane region" description="Helical" evidence="10">
    <location>
        <begin position="237"/>
        <end position="253"/>
    </location>
</feature>
<dbReference type="PANTHER" id="PTHR45339">
    <property type="entry name" value="HYBRID SIGNAL TRANSDUCTION HISTIDINE KINASE J"/>
    <property type="match status" value="1"/>
</dbReference>
<dbReference type="PROSITE" id="PS50109">
    <property type="entry name" value="HIS_KIN"/>
    <property type="match status" value="1"/>
</dbReference>
<keyword evidence="3 9" id="KW-0597">Phosphoprotein</keyword>
<feature type="chain" id="PRO_5009254091" description="histidine kinase" evidence="11">
    <location>
        <begin position="25"/>
        <end position="911"/>
    </location>
</feature>
<feature type="modified residue" description="4-aspartylphosphate" evidence="9">
    <location>
        <position position="687"/>
    </location>
</feature>
<dbReference type="Pfam" id="PF00512">
    <property type="entry name" value="HisKA"/>
    <property type="match status" value="1"/>
</dbReference>
<evidence type="ECO:0000256" key="9">
    <source>
        <dbReference type="PROSITE-ProRule" id="PRU00169"/>
    </source>
</evidence>
<dbReference type="Pfam" id="PF07695">
    <property type="entry name" value="7TMR-DISM_7TM"/>
    <property type="match status" value="1"/>
</dbReference>
<dbReference type="FunFam" id="1.10.287.130:FF:000002">
    <property type="entry name" value="Two-component osmosensing histidine kinase"/>
    <property type="match status" value="1"/>
</dbReference>
<dbReference type="CDD" id="cd00082">
    <property type="entry name" value="HisKA"/>
    <property type="match status" value="1"/>
</dbReference>
<dbReference type="InterPro" id="IPR003661">
    <property type="entry name" value="HisK_dim/P_dom"/>
</dbReference>
<dbReference type="InterPro" id="IPR001789">
    <property type="entry name" value="Sig_transdc_resp-reg_receiver"/>
</dbReference>
<dbReference type="InterPro" id="IPR036890">
    <property type="entry name" value="HATPase_C_sf"/>
</dbReference>
<dbReference type="InterPro" id="IPR011622">
    <property type="entry name" value="7TMR_DISM_rcpt_extracell_dom2"/>
</dbReference>
<feature type="transmembrane region" description="Helical" evidence="10">
    <location>
        <begin position="265"/>
        <end position="285"/>
    </location>
</feature>
<dbReference type="InterPro" id="IPR003594">
    <property type="entry name" value="HATPase_dom"/>
</dbReference>
<evidence type="ECO:0000256" key="6">
    <source>
        <dbReference type="ARBA" id="ARBA00022777"/>
    </source>
</evidence>
<proteinExistence type="predicted"/>
<dbReference type="GO" id="GO:0000155">
    <property type="term" value="F:phosphorelay sensor kinase activity"/>
    <property type="evidence" value="ECO:0007669"/>
    <property type="project" value="InterPro"/>
</dbReference>
<evidence type="ECO:0000256" key="8">
    <source>
        <dbReference type="ARBA" id="ARBA00023012"/>
    </source>
</evidence>
<feature type="domain" description="Response regulatory" evidence="13">
    <location>
        <begin position="633"/>
        <end position="755"/>
    </location>
</feature>
<evidence type="ECO:0000259" key="13">
    <source>
        <dbReference type="PROSITE" id="PS50110"/>
    </source>
</evidence>
<evidence type="ECO:0000256" key="11">
    <source>
        <dbReference type="SAM" id="SignalP"/>
    </source>
</evidence>
<dbReference type="Pfam" id="PF02518">
    <property type="entry name" value="HATPase_c"/>
    <property type="match status" value="1"/>
</dbReference>
<dbReference type="Pfam" id="PF00072">
    <property type="entry name" value="Response_reg"/>
    <property type="match status" value="2"/>
</dbReference>
<keyword evidence="15" id="KW-1185">Reference proteome</keyword>
<dbReference type="Proteomes" id="UP000243207">
    <property type="component" value="Chromosome I"/>
</dbReference>
<keyword evidence="10" id="KW-1133">Transmembrane helix</keyword>
<dbReference type="SUPFAM" id="SSF47384">
    <property type="entry name" value="Homodimeric domain of signal transducing histidine kinase"/>
    <property type="match status" value="1"/>
</dbReference>
<feature type="signal peptide" evidence="11">
    <location>
        <begin position="1"/>
        <end position="24"/>
    </location>
</feature>
<dbReference type="RefSeq" id="WP_172829797.1">
    <property type="nucleotide sequence ID" value="NZ_LT629736.1"/>
</dbReference>
<evidence type="ECO:0000256" key="7">
    <source>
        <dbReference type="ARBA" id="ARBA00022840"/>
    </source>
</evidence>
<name>A0A1H1M7B7_9GAMM</name>
<dbReference type="CDD" id="cd17546">
    <property type="entry name" value="REC_hyHK_CKI1_RcsC-like"/>
    <property type="match status" value="2"/>
</dbReference>
<dbReference type="PANTHER" id="PTHR45339:SF1">
    <property type="entry name" value="HYBRID SIGNAL TRANSDUCTION HISTIDINE KINASE J"/>
    <property type="match status" value="1"/>
</dbReference>
<evidence type="ECO:0000313" key="15">
    <source>
        <dbReference type="Proteomes" id="UP000243207"/>
    </source>
</evidence>
<dbReference type="Gene3D" id="3.30.565.10">
    <property type="entry name" value="Histidine kinase-like ATPase, C-terminal domain"/>
    <property type="match status" value="1"/>
</dbReference>
<sequence>MKYLGWLVISTLLSVFSLPGTGLADESSAFRTFVDTSGRLTLAEVLSNRYSNRFTPSPDSILSLPEPPATLWVQLAVDPARPVLTVDNPVIEAVTVHHIVGDTILSYRSGAALQGTQPDGLPYPGFAFPLDVAAGNDAEQTVYLRLANDYALRTRITLTDTRGATLEHGWHQALQGILAGLLLSLVLHGLLQGLVGRDRLHLFLAAAGLLVALSTFVRVDWLERLIPLDSAALQDSLRLAALGCIGLLLARLFTDDSLARIKADAMIVIASVAGISALYLWPATAEASVNAARLGVPLLAIAATAYCWYNRTPFSRPLFSGHLLLLVSWLADQSALPRSLAEQTSDLFLWAALIAYAWRLFSRQQQRIARAHTLRHAEATQQAETRAKSEFLARISHEIRTPMNGVLGMTELLLDTALSAKQRDYVQTIHSSGNDLLSLVNEVLDMSRLESGQLLLENVQFDLHALINDCLDIFRGRADSQTIELIGFVHPDVPRTVVGDPTRLRQILLNLLGNALQSTAQGEILVVVGREMTTSGEPLLRFAVQDTGTGLTAEARASLTAPAGDTSRLFEKASATGCLGLVIARQLVDMMGGKLGIKYASDQGTTIWLTLPDTSVGSAATPDADGHCLADRSVLIVDDNATCRKVLQQQLSAWGMQPQCAASGKEALAMLRTQASLTAPFDVLLVDQSMPGMTGLELASRIHEDPAIRGDLLVIMLTGVNQIPSRIVARNAGIRRILSKPVAGYTLRATLIDEWTNHQKQHTMPGLVQAELEPPTSDSHFRVLIAEDNAISTKVIRGMLQKLKVDSYAVGNGREAVQAARSGTYDLILMDCEMPEMDGFTAAGEIRQWEQNNGMHAVPIIALTAHILPEHRERARKAGMNGHMAKPVELSQLREQISYWVERKADGAMTP</sequence>
<dbReference type="GO" id="GO:0005524">
    <property type="term" value="F:ATP binding"/>
    <property type="evidence" value="ECO:0007669"/>
    <property type="project" value="UniProtKB-KW"/>
</dbReference>
<dbReference type="SMART" id="SM00388">
    <property type="entry name" value="HisKA"/>
    <property type="match status" value="1"/>
</dbReference>
<evidence type="ECO:0000256" key="2">
    <source>
        <dbReference type="ARBA" id="ARBA00012438"/>
    </source>
</evidence>
<evidence type="ECO:0000256" key="10">
    <source>
        <dbReference type="SAM" id="Phobius"/>
    </source>
</evidence>
<keyword evidence="7" id="KW-0067">ATP-binding</keyword>
<evidence type="ECO:0000256" key="5">
    <source>
        <dbReference type="ARBA" id="ARBA00022741"/>
    </source>
</evidence>
<feature type="domain" description="Histidine kinase" evidence="12">
    <location>
        <begin position="394"/>
        <end position="615"/>
    </location>
</feature>
<gene>
    <name evidence="14" type="ORF">SAMN05216421_0398</name>
</gene>
<evidence type="ECO:0000259" key="12">
    <source>
        <dbReference type="PROSITE" id="PS50109"/>
    </source>
</evidence>
<keyword evidence="10" id="KW-0812">Transmembrane</keyword>
<feature type="domain" description="Response regulatory" evidence="13">
    <location>
        <begin position="782"/>
        <end position="901"/>
    </location>
</feature>
<dbReference type="SMART" id="SM00448">
    <property type="entry name" value="REC"/>
    <property type="match status" value="2"/>
</dbReference>
<accession>A0A1H1M7B7</accession>
<keyword evidence="6 14" id="KW-0418">Kinase</keyword>
<dbReference type="EC" id="2.7.13.3" evidence="2"/>
<feature type="transmembrane region" description="Helical" evidence="10">
    <location>
        <begin position="200"/>
        <end position="217"/>
    </location>
</feature>
<evidence type="ECO:0000256" key="4">
    <source>
        <dbReference type="ARBA" id="ARBA00022679"/>
    </source>
</evidence>
<dbReference type="EMBL" id="LT629736">
    <property type="protein sequence ID" value="SDR82636.1"/>
    <property type="molecule type" value="Genomic_DNA"/>
</dbReference>
<dbReference type="PROSITE" id="PS50110">
    <property type="entry name" value="RESPONSE_REGULATORY"/>
    <property type="match status" value="2"/>
</dbReference>
<dbReference type="Gene3D" id="3.40.50.2300">
    <property type="match status" value="2"/>
</dbReference>
<dbReference type="PRINTS" id="PR00344">
    <property type="entry name" value="BCTRLSENSOR"/>
</dbReference>
<keyword evidence="10" id="KW-0472">Membrane</keyword>
<keyword evidence="8" id="KW-0902">Two-component regulatory system</keyword>
<dbReference type="Gene3D" id="1.10.287.130">
    <property type="match status" value="1"/>
</dbReference>
<protein>
    <recommendedName>
        <fullName evidence="2">histidine kinase</fullName>
        <ecNumber evidence="2">2.7.13.3</ecNumber>
    </recommendedName>
</protein>
<dbReference type="InterPro" id="IPR036097">
    <property type="entry name" value="HisK_dim/P_sf"/>
</dbReference>
<dbReference type="InterPro" id="IPR005467">
    <property type="entry name" value="His_kinase_dom"/>
</dbReference>
<dbReference type="SUPFAM" id="SSF52172">
    <property type="entry name" value="CheY-like"/>
    <property type="match status" value="2"/>
</dbReference>
<keyword evidence="5" id="KW-0547">Nucleotide-binding</keyword>
<dbReference type="GO" id="GO:0071474">
    <property type="term" value="P:cellular hyperosmotic response"/>
    <property type="evidence" value="ECO:0007669"/>
    <property type="project" value="TreeGrafter"/>
</dbReference>
<dbReference type="InterPro" id="IPR011006">
    <property type="entry name" value="CheY-like_superfamily"/>
</dbReference>
<dbReference type="SUPFAM" id="SSF55874">
    <property type="entry name" value="ATPase domain of HSP90 chaperone/DNA topoisomerase II/histidine kinase"/>
    <property type="match status" value="1"/>
</dbReference>
<evidence type="ECO:0000313" key="14">
    <source>
        <dbReference type="EMBL" id="SDR82636.1"/>
    </source>
</evidence>
<dbReference type="STRING" id="487184.SAMN05216421_0398"/>
<dbReference type="Pfam" id="PF07696">
    <property type="entry name" value="7TMR-DISMED2"/>
    <property type="match status" value="1"/>
</dbReference>
<reference evidence="15" key="1">
    <citation type="submission" date="2016-10" db="EMBL/GenBank/DDBJ databases">
        <authorList>
            <person name="Varghese N."/>
            <person name="Submissions S."/>
        </authorList>
    </citation>
    <scope>NUCLEOTIDE SEQUENCE [LARGE SCALE GENOMIC DNA]</scope>
    <source>
        <strain evidence="15">NRRL B-51270</strain>
    </source>
</reference>
<evidence type="ECO:0000256" key="1">
    <source>
        <dbReference type="ARBA" id="ARBA00000085"/>
    </source>
</evidence>
<dbReference type="SMART" id="SM00387">
    <property type="entry name" value="HATPase_c"/>
    <property type="match status" value="1"/>
</dbReference>
<comment type="catalytic activity">
    <reaction evidence="1">
        <text>ATP + protein L-histidine = ADP + protein N-phospho-L-histidine.</text>
        <dbReference type="EC" id="2.7.13.3"/>
    </reaction>
</comment>